<dbReference type="Gene3D" id="1.20.1250.20">
    <property type="entry name" value="MFS general substrate transporter like domains"/>
    <property type="match status" value="1"/>
</dbReference>
<feature type="transmembrane region" description="Helical" evidence="4">
    <location>
        <begin position="78"/>
        <end position="96"/>
    </location>
</feature>
<dbReference type="GO" id="GO:0005886">
    <property type="term" value="C:plasma membrane"/>
    <property type="evidence" value="ECO:0007669"/>
    <property type="project" value="TreeGrafter"/>
</dbReference>
<feature type="domain" description="Major facilitator superfamily (MFS) profile" evidence="5">
    <location>
        <begin position="1"/>
        <end position="392"/>
    </location>
</feature>
<evidence type="ECO:0000256" key="4">
    <source>
        <dbReference type="SAM" id="Phobius"/>
    </source>
</evidence>
<evidence type="ECO:0000313" key="6">
    <source>
        <dbReference type="EMBL" id="AVH45633.1"/>
    </source>
</evidence>
<dbReference type="InterPro" id="IPR011701">
    <property type="entry name" value="MFS"/>
</dbReference>
<protein>
    <submittedName>
        <fullName evidence="6">MFS transporter</fullName>
    </submittedName>
</protein>
<geneLocation type="plasmid" evidence="7">
    <name>pat1d1609b</name>
</geneLocation>
<feature type="transmembrane region" description="Helical" evidence="4">
    <location>
        <begin position="369"/>
        <end position="390"/>
    </location>
</feature>
<feature type="transmembrane region" description="Helical" evidence="4">
    <location>
        <begin position="163"/>
        <end position="184"/>
    </location>
</feature>
<feature type="transmembrane region" description="Helical" evidence="4">
    <location>
        <begin position="340"/>
        <end position="363"/>
    </location>
</feature>
<keyword evidence="6" id="KW-0614">Plasmid</keyword>
<keyword evidence="3 4" id="KW-0472">Membrane</keyword>
<gene>
    <name evidence="6" type="ORF">At1D1609_56010</name>
</gene>
<feature type="transmembrane region" description="Helical" evidence="4">
    <location>
        <begin position="46"/>
        <end position="66"/>
    </location>
</feature>
<dbReference type="AlphaFoldDB" id="A0A2L2LMS0"/>
<feature type="transmembrane region" description="Helical" evidence="4">
    <location>
        <begin position="221"/>
        <end position="242"/>
    </location>
</feature>
<feature type="transmembrane region" description="Helical" evidence="4">
    <location>
        <begin position="102"/>
        <end position="121"/>
    </location>
</feature>
<name>A0A2L2LMS0_AGRTU</name>
<evidence type="ECO:0000313" key="7">
    <source>
        <dbReference type="Proteomes" id="UP000237717"/>
    </source>
</evidence>
<evidence type="ECO:0000256" key="2">
    <source>
        <dbReference type="ARBA" id="ARBA00022989"/>
    </source>
</evidence>
<accession>A0A2L2LMS0</accession>
<reference evidence="6 7" key="1">
    <citation type="submission" date="2018-02" db="EMBL/GenBank/DDBJ databases">
        <title>Complete genome sequence of Agrobacterium tumefaciens 1D1609.</title>
        <authorList>
            <person name="Cho S.-T."/>
            <person name="Haryono M."/>
            <person name="Chang H.-H."/>
            <person name="Santos M.N."/>
            <person name="Lai E.-M."/>
            <person name="Kuo C.-H."/>
        </authorList>
    </citation>
    <scope>NUCLEOTIDE SEQUENCE [LARGE SCALE GENOMIC DNA]</scope>
    <source>
        <strain evidence="6 7">1D1609</strain>
        <plasmid evidence="7">Plasmid pat1d1609b</plasmid>
    </source>
</reference>
<feature type="transmembrane region" description="Helical" evidence="4">
    <location>
        <begin position="254"/>
        <end position="275"/>
    </location>
</feature>
<dbReference type="SUPFAM" id="SSF103473">
    <property type="entry name" value="MFS general substrate transporter"/>
    <property type="match status" value="1"/>
</dbReference>
<feature type="transmembrane region" description="Helical" evidence="4">
    <location>
        <begin position="133"/>
        <end position="151"/>
    </location>
</feature>
<dbReference type="PANTHER" id="PTHR23521:SF3">
    <property type="entry name" value="MFS TRANSPORTER"/>
    <property type="match status" value="1"/>
</dbReference>
<dbReference type="InterPro" id="IPR036259">
    <property type="entry name" value="MFS_trans_sf"/>
</dbReference>
<dbReference type="InterPro" id="IPR020846">
    <property type="entry name" value="MFS_dom"/>
</dbReference>
<sequence>MTFLAKWPGPIATISIAQLFGTSLWFSANAATAELMLSWNVGEAEIGWLTSAVQGGFIFGTLILSLTGLADRFKASHIFAFSAVCGAILNLCFAAYASNIGIGVLLRFTVGLTLAGIYPLGMKMIVKWVPEKAGWGLSILVAMLTLGTALPHGLRASAASHQWSTVVGLSSLLALVGAALILVLGDGPGSAKSNTKGLERGSSRLSELKIAFSHSSFRRAALGYFGHMWELYAFWTIVPFLIAQTVTQDPIRVAGLSFLTISSGAVGCVAGGLASRRVASHVIAIANLAVSLACCLVFAFTWQFLTAGMRVTLLMLWGATVIPDSPQFSAMSTRACPPGIVGSALALQNAIGFALTMISILIVTTMVGALGPSSVLMLAVGPIVGLAVLARS</sequence>
<evidence type="ECO:0000256" key="1">
    <source>
        <dbReference type="ARBA" id="ARBA00022692"/>
    </source>
</evidence>
<dbReference type="PROSITE" id="PS50850">
    <property type="entry name" value="MFS"/>
    <property type="match status" value="1"/>
</dbReference>
<keyword evidence="1 4" id="KW-0812">Transmembrane</keyword>
<dbReference type="Pfam" id="PF07690">
    <property type="entry name" value="MFS_1"/>
    <property type="match status" value="1"/>
</dbReference>
<evidence type="ECO:0000256" key="3">
    <source>
        <dbReference type="ARBA" id="ARBA00023136"/>
    </source>
</evidence>
<dbReference type="RefSeq" id="WP_104680612.1">
    <property type="nucleotide sequence ID" value="NZ_CP026928.1"/>
</dbReference>
<dbReference type="GO" id="GO:0022857">
    <property type="term" value="F:transmembrane transporter activity"/>
    <property type="evidence" value="ECO:0007669"/>
    <property type="project" value="InterPro"/>
</dbReference>
<proteinExistence type="predicted"/>
<evidence type="ECO:0000259" key="5">
    <source>
        <dbReference type="PROSITE" id="PS50850"/>
    </source>
</evidence>
<organism evidence="6 7">
    <name type="scientific">Agrobacterium tumefaciens</name>
    <dbReference type="NCBI Taxonomy" id="358"/>
    <lineage>
        <taxon>Bacteria</taxon>
        <taxon>Pseudomonadati</taxon>
        <taxon>Pseudomonadota</taxon>
        <taxon>Alphaproteobacteria</taxon>
        <taxon>Hyphomicrobiales</taxon>
        <taxon>Rhizobiaceae</taxon>
        <taxon>Rhizobium/Agrobacterium group</taxon>
        <taxon>Agrobacterium</taxon>
        <taxon>Agrobacterium tumefaciens complex</taxon>
    </lineage>
</organism>
<feature type="transmembrane region" description="Helical" evidence="4">
    <location>
        <begin position="282"/>
        <end position="305"/>
    </location>
</feature>
<dbReference type="PANTHER" id="PTHR23521">
    <property type="entry name" value="TRANSPORTER MFS SUPERFAMILY"/>
    <property type="match status" value="1"/>
</dbReference>
<dbReference type="Proteomes" id="UP000237717">
    <property type="component" value="Plasmid pAt1D1609b"/>
</dbReference>
<dbReference type="EMBL" id="CP026928">
    <property type="protein sequence ID" value="AVH45633.1"/>
    <property type="molecule type" value="Genomic_DNA"/>
</dbReference>
<keyword evidence="2 4" id="KW-1133">Transmembrane helix</keyword>